<dbReference type="SUPFAM" id="SSF58014">
    <property type="entry name" value="Coiled-coil domain of nucleotide exchange factor GrpE"/>
    <property type="match status" value="1"/>
</dbReference>
<evidence type="ECO:0000256" key="1">
    <source>
        <dbReference type="ARBA" id="ARBA00004496"/>
    </source>
</evidence>
<dbReference type="EMBL" id="CP051180">
    <property type="protein sequence ID" value="QIZ75904.1"/>
    <property type="molecule type" value="Genomic_DNA"/>
</dbReference>
<proteinExistence type="inferred from homology"/>
<evidence type="ECO:0000313" key="16">
    <source>
        <dbReference type="Proteomes" id="UP000501602"/>
    </source>
</evidence>
<comment type="subunit">
    <text evidence="3 10">Homodimer.</text>
</comment>
<dbReference type="KEGG" id="fes:HER31_02810"/>
<evidence type="ECO:0000313" key="15">
    <source>
        <dbReference type="EMBL" id="QIZ75904.1"/>
    </source>
</evidence>
<dbReference type="NCBIfam" id="NF010738">
    <property type="entry name" value="PRK14140.1"/>
    <property type="match status" value="1"/>
</dbReference>
<evidence type="ECO:0000256" key="3">
    <source>
        <dbReference type="ARBA" id="ARBA00011738"/>
    </source>
</evidence>
<comment type="function">
    <text evidence="7 10 11">Participates actively in the response to hyperosmotic and heat shock by preventing the aggregation of stress-denatured proteins, in association with DnaK and GrpE. It is the nucleotide exchange factor for DnaK and may function as a thermosensor. Unfolded proteins bind initially to DnaJ; upon interaction with the DnaJ-bound protein, DnaK hydrolyzes its bound ATP, resulting in the formation of a stable complex. GrpE releases ADP from DnaK; ATP binding to DnaK triggers the release of the substrate protein, thus completing the reaction cycle. Several rounds of ATP-dependent interactions between DnaJ, DnaK and GrpE are required for fully efficient folding.</text>
</comment>
<dbReference type="GO" id="GO:0000774">
    <property type="term" value="F:adenyl-nucleotide exchange factor activity"/>
    <property type="evidence" value="ECO:0007669"/>
    <property type="project" value="InterPro"/>
</dbReference>
<dbReference type="CDD" id="cd00446">
    <property type="entry name" value="GrpE"/>
    <property type="match status" value="1"/>
</dbReference>
<dbReference type="InterPro" id="IPR009012">
    <property type="entry name" value="GrpE_head"/>
</dbReference>
<dbReference type="Proteomes" id="UP000501602">
    <property type="component" value="Chromosome"/>
</dbReference>
<gene>
    <name evidence="10 15" type="primary">grpE</name>
    <name evidence="15" type="ORF">HER31_02810</name>
</gene>
<dbReference type="GO" id="GO:0051087">
    <property type="term" value="F:protein-folding chaperone binding"/>
    <property type="evidence" value="ECO:0007669"/>
    <property type="project" value="InterPro"/>
</dbReference>
<evidence type="ECO:0000256" key="7">
    <source>
        <dbReference type="ARBA" id="ARBA00053401"/>
    </source>
</evidence>
<keyword evidence="13" id="KW-0175">Coiled coil</keyword>
<feature type="compositionally biased region" description="Acidic residues" evidence="14">
    <location>
        <begin position="11"/>
        <end position="21"/>
    </location>
</feature>
<dbReference type="Gene3D" id="2.30.22.10">
    <property type="entry name" value="Head domain of nucleotide exchange factor GrpE"/>
    <property type="match status" value="1"/>
</dbReference>
<dbReference type="Gene3D" id="3.90.20.20">
    <property type="match status" value="1"/>
</dbReference>
<accession>A0A6H1UA45</accession>
<dbReference type="AlphaFoldDB" id="A0A6H1UA45"/>
<protein>
    <recommendedName>
        <fullName evidence="8 10">Protein GrpE</fullName>
    </recommendedName>
    <alternativeName>
        <fullName evidence="9 10">HSP-70 cofactor</fullName>
    </alternativeName>
</protein>
<feature type="coiled-coil region" evidence="13">
    <location>
        <begin position="27"/>
        <end position="54"/>
    </location>
</feature>
<dbReference type="PANTHER" id="PTHR21237:SF23">
    <property type="entry name" value="GRPE PROTEIN HOMOLOG, MITOCHONDRIAL"/>
    <property type="match status" value="1"/>
</dbReference>
<dbReference type="PROSITE" id="PS01071">
    <property type="entry name" value="GRPE"/>
    <property type="match status" value="1"/>
</dbReference>
<dbReference type="HAMAP" id="MF_01151">
    <property type="entry name" value="GrpE"/>
    <property type="match status" value="1"/>
</dbReference>
<evidence type="ECO:0000256" key="2">
    <source>
        <dbReference type="ARBA" id="ARBA00009054"/>
    </source>
</evidence>
<comment type="subcellular location">
    <subcellularLocation>
        <location evidence="1 10">Cytoplasm</location>
    </subcellularLocation>
</comment>
<evidence type="ECO:0000256" key="13">
    <source>
        <dbReference type="SAM" id="Coils"/>
    </source>
</evidence>
<feature type="region of interest" description="Disordered" evidence="14">
    <location>
        <begin position="1"/>
        <end position="21"/>
    </location>
</feature>
<dbReference type="GO" id="GO:0051082">
    <property type="term" value="F:unfolded protein binding"/>
    <property type="evidence" value="ECO:0007669"/>
    <property type="project" value="TreeGrafter"/>
</dbReference>
<evidence type="ECO:0000256" key="14">
    <source>
        <dbReference type="SAM" id="MobiDB-lite"/>
    </source>
</evidence>
<evidence type="ECO:0000256" key="12">
    <source>
        <dbReference type="RuleBase" id="RU004478"/>
    </source>
</evidence>
<dbReference type="GO" id="GO:0042803">
    <property type="term" value="F:protein homodimerization activity"/>
    <property type="evidence" value="ECO:0007669"/>
    <property type="project" value="InterPro"/>
</dbReference>
<keyword evidence="6 10" id="KW-0143">Chaperone</keyword>
<keyword evidence="5 10" id="KW-0346">Stress response</keyword>
<sequence length="187" mass="20674">MSDEQQKVVEQEEIESVEAETVDAELVDERDERIAQLEAELEQARGAIDGEKDIKMRAAAEVDNIRRRSAIDVQKARDFALEKFAKELLPVLDNLERAQDAGDKDSEAAQAILEGVELTHKSFIDSVAKFGIEAVGVEGDAFNPELHQAISMVPSPDHKSNTLMAVMQKGYTLNGRLLRPAMVMVAQ</sequence>
<dbReference type="SUPFAM" id="SSF51064">
    <property type="entry name" value="Head domain of nucleotide exchange factor GrpE"/>
    <property type="match status" value="1"/>
</dbReference>
<evidence type="ECO:0000256" key="8">
    <source>
        <dbReference type="ARBA" id="ARBA00072274"/>
    </source>
</evidence>
<name>A0A6H1UA45_9GAMM</name>
<keyword evidence="4 10" id="KW-0963">Cytoplasm</keyword>
<dbReference type="FunFam" id="2.30.22.10:FF:000001">
    <property type="entry name" value="Protein GrpE"/>
    <property type="match status" value="1"/>
</dbReference>
<keyword evidence="16" id="KW-1185">Reference proteome</keyword>
<dbReference type="Pfam" id="PF01025">
    <property type="entry name" value="GrpE"/>
    <property type="match status" value="1"/>
</dbReference>
<evidence type="ECO:0000256" key="5">
    <source>
        <dbReference type="ARBA" id="ARBA00023016"/>
    </source>
</evidence>
<dbReference type="PANTHER" id="PTHR21237">
    <property type="entry name" value="GRPE PROTEIN"/>
    <property type="match status" value="1"/>
</dbReference>
<evidence type="ECO:0000256" key="9">
    <source>
        <dbReference type="ARBA" id="ARBA00076414"/>
    </source>
</evidence>
<evidence type="ECO:0000256" key="4">
    <source>
        <dbReference type="ARBA" id="ARBA00022490"/>
    </source>
</evidence>
<evidence type="ECO:0000256" key="11">
    <source>
        <dbReference type="RuleBase" id="RU000639"/>
    </source>
</evidence>
<dbReference type="InterPro" id="IPR013805">
    <property type="entry name" value="GrpE_CC"/>
</dbReference>
<dbReference type="GO" id="GO:0006457">
    <property type="term" value="P:protein folding"/>
    <property type="evidence" value="ECO:0007669"/>
    <property type="project" value="InterPro"/>
</dbReference>
<dbReference type="InterPro" id="IPR000740">
    <property type="entry name" value="GrpE"/>
</dbReference>
<dbReference type="GO" id="GO:0005829">
    <property type="term" value="C:cytosol"/>
    <property type="evidence" value="ECO:0007669"/>
    <property type="project" value="TreeGrafter"/>
</dbReference>
<organism evidence="15 16">
    <name type="scientific">Ferrimonas lipolytica</name>
    <dbReference type="NCBI Taxonomy" id="2724191"/>
    <lineage>
        <taxon>Bacteria</taxon>
        <taxon>Pseudomonadati</taxon>
        <taxon>Pseudomonadota</taxon>
        <taxon>Gammaproteobacteria</taxon>
        <taxon>Alteromonadales</taxon>
        <taxon>Ferrimonadaceae</taxon>
        <taxon>Ferrimonas</taxon>
    </lineage>
</organism>
<evidence type="ECO:0000256" key="10">
    <source>
        <dbReference type="HAMAP-Rule" id="MF_01151"/>
    </source>
</evidence>
<dbReference type="RefSeq" id="WP_168659165.1">
    <property type="nucleotide sequence ID" value="NZ_CP051180.1"/>
</dbReference>
<dbReference type="PRINTS" id="PR00773">
    <property type="entry name" value="GRPEPROTEIN"/>
</dbReference>
<dbReference type="NCBIfam" id="NF010748">
    <property type="entry name" value="PRK14150.1"/>
    <property type="match status" value="1"/>
</dbReference>
<reference evidence="15 16" key="1">
    <citation type="submission" date="2020-04" db="EMBL/GenBank/DDBJ databases">
        <title>Ferrimonas sp. S7 isolated from sea water.</title>
        <authorList>
            <person name="Bae S.S."/>
            <person name="Baek K."/>
        </authorList>
    </citation>
    <scope>NUCLEOTIDE SEQUENCE [LARGE SCALE GENOMIC DNA]</scope>
    <source>
        <strain evidence="15 16">S7</strain>
    </source>
</reference>
<comment type="similarity">
    <text evidence="2 10 12">Belongs to the GrpE family.</text>
</comment>
<evidence type="ECO:0000256" key="6">
    <source>
        <dbReference type="ARBA" id="ARBA00023186"/>
    </source>
</evidence>
<feature type="compositionally biased region" description="Basic and acidic residues" evidence="14">
    <location>
        <begin position="1"/>
        <end position="10"/>
    </location>
</feature>